<evidence type="ECO:0000256" key="1">
    <source>
        <dbReference type="SAM" id="Coils"/>
    </source>
</evidence>
<dbReference type="Proteomes" id="UP001595840">
    <property type="component" value="Unassembled WGS sequence"/>
</dbReference>
<accession>A0ABV8V3G7</accession>
<evidence type="ECO:0000313" key="3">
    <source>
        <dbReference type="Proteomes" id="UP001595840"/>
    </source>
</evidence>
<evidence type="ECO:0000313" key="2">
    <source>
        <dbReference type="EMBL" id="MFC4362009.1"/>
    </source>
</evidence>
<sequence length="175" mass="20131">MNAQRQIDLASVTQLEPTQVRTLGKSKNIDDLIRENGELKRSNKALNEQATVQGFFLAERDARSSTLEKDIANLKALNATLRADLNKLQTQHAGSKIAQIKLKHALTVARRERADYLETNAKLQAMLDIMVKKQSPVYQLQLWLETLVLRSKARLETIRQKNRFKWAIENPYHNR</sequence>
<comment type="caution">
    <text evidence="2">The sequence shown here is derived from an EMBL/GenBank/DDBJ whole genome shotgun (WGS) entry which is preliminary data.</text>
</comment>
<keyword evidence="1" id="KW-0175">Coiled coil</keyword>
<dbReference type="EMBL" id="JBHSCX010000005">
    <property type="protein sequence ID" value="MFC4362009.1"/>
    <property type="molecule type" value="Genomic_DNA"/>
</dbReference>
<reference evidence="3" key="1">
    <citation type="journal article" date="2019" name="Int. J. Syst. Evol. Microbiol.">
        <title>The Global Catalogue of Microorganisms (GCM) 10K type strain sequencing project: providing services to taxonomists for standard genome sequencing and annotation.</title>
        <authorList>
            <consortium name="The Broad Institute Genomics Platform"/>
            <consortium name="The Broad Institute Genome Sequencing Center for Infectious Disease"/>
            <person name="Wu L."/>
            <person name="Ma J."/>
        </authorList>
    </citation>
    <scope>NUCLEOTIDE SEQUENCE [LARGE SCALE GENOMIC DNA]</scope>
    <source>
        <strain evidence="3">CECT 8570</strain>
    </source>
</reference>
<keyword evidence="3" id="KW-1185">Reference proteome</keyword>
<organism evidence="2 3">
    <name type="scientific">Simiduia curdlanivorans</name>
    <dbReference type="NCBI Taxonomy" id="1492769"/>
    <lineage>
        <taxon>Bacteria</taxon>
        <taxon>Pseudomonadati</taxon>
        <taxon>Pseudomonadota</taxon>
        <taxon>Gammaproteobacteria</taxon>
        <taxon>Cellvibrionales</taxon>
        <taxon>Cellvibrionaceae</taxon>
        <taxon>Simiduia</taxon>
    </lineage>
</organism>
<gene>
    <name evidence="2" type="ORF">ACFOX3_06845</name>
</gene>
<proteinExistence type="predicted"/>
<dbReference type="RefSeq" id="WP_290259215.1">
    <property type="nucleotide sequence ID" value="NZ_JAUFQG010000004.1"/>
</dbReference>
<protein>
    <submittedName>
        <fullName evidence="2">Uncharacterized protein</fullName>
    </submittedName>
</protein>
<name>A0ABV8V3G7_9GAMM</name>
<feature type="coiled-coil region" evidence="1">
    <location>
        <begin position="29"/>
        <end position="91"/>
    </location>
</feature>